<keyword evidence="3 6" id="KW-0812">Transmembrane</keyword>
<dbReference type="SUPFAM" id="SSF52540">
    <property type="entry name" value="P-loop containing nucleoside triphosphate hydrolases"/>
    <property type="match status" value="1"/>
</dbReference>
<dbReference type="InterPro" id="IPR025988">
    <property type="entry name" value="YWFCY_dom"/>
</dbReference>
<evidence type="ECO:0000259" key="7">
    <source>
        <dbReference type="Pfam" id="PF12696"/>
    </source>
</evidence>
<dbReference type="PANTHER" id="PTHR37937:SF1">
    <property type="entry name" value="CONJUGATIVE TRANSFER: DNA TRANSPORT"/>
    <property type="match status" value="1"/>
</dbReference>
<dbReference type="Pfam" id="PF12696">
    <property type="entry name" value="TraG-D_C"/>
    <property type="match status" value="1"/>
</dbReference>
<evidence type="ECO:0000256" key="5">
    <source>
        <dbReference type="ARBA" id="ARBA00023136"/>
    </source>
</evidence>
<dbReference type="STRING" id="688246.Premu_1462"/>
<evidence type="ECO:0000256" key="3">
    <source>
        <dbReference type="ARBA" id="ARBA00022692"/>
    </source>
</evidence>
<dbReference type="EMBL" id="GL945017">
    <property type="protein sequence ID" value="EGN56879.1"/>
    <property type="molecule type" value="Genomic_DNA"/>
</dbReference>
<dbReference type="InterPro" id="IPR027417">
    <property type="entry name" value="P-loop_NTPase"/>
</dbReference>
<dbReference type="PANTHER" id="PTHR37937">
    <property type="entry name" value="CONJUGATIVE TRANSFER: DNA TRANSPORT"/>
    <property type="match status" value="1"/>
</dbReference>
<keyword evidence="5 6" id="KW-0472">Membrane</keyword>
<evidence type="ECO:0000256" key="1">
    <source>
        <dbReference type="ARBA" id="ARBA00004651"/>
    </source>
</evidence>
<dbReference type="eggNOG" id="COG3505">
    <property type="taxonomic scope" value="Bacteria"/>
</dbReference>
<feature type="transmembrane region" description="Helical" evidence="6">
    <location>
        <begin position="111"/>
        <end position="134"/>
    </location>
</feature>
<dbReference type="Proteomes" id="UP000002772">
    <property type="component" value="Unassembled WGS sequence"/>
</dbReference>
<proteinExistence type="predicted"/>
<feature type="domain" description="TraD/TraG TraM recognition site" evidence="7">
    <location>
        <begin position="556"/>
        <end position="671"/>
    </location>
</feature>
<evidence type="ECO:0000313" key="9">
    <source>
        <dbReference type="EMBL" id="EGN56879.1"/>
    </source>
</evidence>
<dbReference type="Pfam" id="PF14293">
    <property type="entry name" value="YWFCY"/>
    <property type="match status" value="1"/>
</dbReference>
<name>F8NBC2_9BACT</name>
<dbReference type="CDD" id="cd01127">
    <property type="entry name" value="TrwB_TraG_TraD_VirD4"/>
    <property type="match status" value="2"/>
</dbReference>
<evidence type="ECO:0000256" key="6">
    <source>
        <dbReference type="SAM" id="Phobius"/>
    </source>
</evidence>
<feature type="transmembrane region" description="Helical" evidence="6">
    <location>
        <begin position="12"/>
        <end position="34"/>
    </location>
</feature>
<dbReference type="Gene3D" id="3.40.50.300">
    <property type="entry name" value="P-loop containing nucleotide triphosphate hydrolases"/>
    <property type="match status" value="1"/>
</dbReference>
<protein>
    <submittedName>
        <fullName evidence="9">Putative mobilization protein</fullName>
    </submittedName>
</protein>
<evidence type="ECO:0000256" key="2">
    <source>
        <dbReference type="ARBA" id="ARBA00022475"/>
    </source>
</evidence>
<evidence type="ECO:0000313" key="10">
    <source>
        <dbReference type="Proteomes" id="UP000002772"/>
    </source>
</evidence>
<feature type="transmembrane region" description="Helical" evidence="6">
    <location>
        <begin position="87"/>
        <end position="105"/>
    </location>
</feature>
<dbReference type="AlphaFoldDB" id="F8NBC2"/>
<keyword evidence="4 6" id="KW-1133">Transmembrane helix</keyword>
<feature type="domain" description="YWFCY" evidence="8">
    <location>
        <begin position="36"/>
        <end position="106"/>
    </location>
</feature>
<dbReference type="GO" id="GO:0005886">
    <property type="term" value="C:plasma membrane"/>
    <property type="evidence" value="ECO:0007669"/>
    <property type="project" value="UniProtKB-SubCell"/>
</dbReference>
<evidence type="ECO:0000256" key="4">
    <source>
        <dbReference type="ARBA" id="ARBA00022989"/>
    </source>
</evidence>
<keyword evidence="2" id="KW-1003">Cell membrane</keyword>
<keyword evidence="10" id="KW-1185">Reference proteome</keyword>
<gene>
    <name evidence="9" type="ORF">Premu_1462</name>
</gene>
<dbReference type="InterPro" id="IPR051539">
    <property type="entry name" value="T4SS-coupling_protein"/>
</dbReference>
<accession>F8NBC2</accession>
<sequence length="771" mass="88175">MEETREQQQMYNFFRSCIYLILIVEIVMNLPITSDNRMTAFVLELFHRFKVFDSVLSCKVMELICVGVTCIGTKARKSLKWNMKTMVVYPMVAGCTMTLLCFVFHKGAWDIYFSGFPLNRCLYALCSVIGIMLIHQSLDAIAKYFNTKIGDDKWNFEDESFEQSHNKEENEYSVNIPMVYYYKKKLNHGWINIINPFRATIVLGTPGSGKSFGIIDPFIRQHSAKGFAMMVYDYKFPALARNLFYQYCKNRKQGTLPKNCGFRIVNFTDVEYSNRVNPIQRKYIPDLAAASETAATLLSSLNKGGGEKKGGSEAFFQNSAENFLAAIIYFFVNFHPTGYKNGRKLTRYVLWNKRKLRLVIRSWRDYKALDEQGNVVLDFIDCNSNNVSTDSDDMFVDLNGFSYLNGNKQEIHIERSWYEDEDGNKVEPDTITGEYSDMPHVLSFLGRSYSEVFDILMDDPKIMSLMAPFQSAYKNKANDQLEGMVGTLRVNAARLVSPEAYWVFTGDDFDLKISDRNSPSYLVIANDPEKEQVIGSLNALILNRLVTRINSKGNLPVSIIVDELPTLYFHKIDRLIGTARSNKVAVTLGFQELPQLEADYGKNGMQKIITTCGNIFMGAARNKETLEWAQNDVFGKAKQTSKSITINDSKVSTSISEKMDNLVPAAKIADMATGWLAGQAARDFTPTEKKSFANINLEESPEFRTTKYFCKTNFDMGKIRREESHYVELPKIYAFKSQRDKEIMLNRNFKKVNDEIENMIRDLLGKSEEKN</sequence>
<dbReference type="HOGENOM" id="CLU_019050_1_1_10"/>
<evidence type="ECO:0000259" key="8">
    <source>
        <dbReference type="Pfam" id="PF14293"/>
    </source>
</evidence>
<dbReference type="InterPro" id="IPR032689">
    <property type="entry name" value="TraG-D_C"/>
</dbReference>
<reference evidence="10" key="1">
    <citation type="journal article" date="2011" name="Stand. Genomic Sci.">
        <title>Non-contiguous finished genome sequence of the opportunistic oral pathogen Prevotella multisaccharivorax type strain (PPPA20).</title>
        <authorList>
            <person name="Pati A."/>
            <person name="Gronow S."/>
            <person name="Lu M."/>
            <person name="Lapidus A."/>
            <person name="Nolan M."/>
            <person name="Lucas S."/>
            <person name="Hammon N."/>
            <person name="Deshpande S."/>
            <person name="Cheng J.F."/>
            <person name="Tapia R."/>
            <person name="Han C."/>
            <person name="Goodwin L."/>
            <person name="Pitluck S."/>
            <person name="Liolios K."/>
            <person name="Pagani I."/>
            <person name="Mavromatis K."/>
            <person name="Mikhailova N."/>
            <person name="Huntemann M."/>
            <person name="Chen A."/>
            <person name="Palaniappan K."/>
            <person name="Land M."/>
            <person name="Hauser L."/>
            <person name="Detter J.C."/>
            <person name="Brambilla E.M."/>
            <person name="Rohde M."/>
            <person name="Goker M."/>
            <person name="Woyke T."/>
            <person name="Bristow J."/>
            <person name="Eisen J.A."/>
            <person name="Markowitz V."/>
            <person name="Hugenholtz P."/>
            <person name="Kyrpides N.C."/>
            <person name="Klenk H.P."/>
            <person name="Ivanova N."/>
        </authorList>
    </citation>
    <scope>NUCLEOTIDE SEQUENCE [LARGE SCALE GENOMIC DNA]</scope>
    <source>
        <strain evidence="10">DSM 17128</strain>
    </source>
</reference>
<organism evidence="9 10">
    <name type="scientific">Hallella multisaccharivorax DSM 17128</name>
    <dbReference type="NCBI Taxonomy" id="688246"/>
    <lineage>
        <taxon>Bacteria</taxon>
        <taxon>Pseudomonadati</taxon>
        <taxon>Bacteroidota</taxon>
        <taxon>Bacteroidia</taxon>
        <taxon>Bacteroidales</taxon>
        <taxon>Prevotellaceae</taxon>
        <taxon>Hallella</taxon>
    </lineage>
</organism>
<comment type="subcellular location">
    <subcellularLocation>
        <location evidence="1">Cell membrane</location>
        <topology evidence="1">Multi-pass membrane protein</topology>
    </subcellularLocation>
</comment>